<accession>A0A183F3J9</accession>
<reference evidence="1 2" key="1">
    <citation type="submission" date="2018-11" db="EMBL/GenBank/DDBJ databases">
        <authorList>
            <consortium name="Pathogen Informatics"/>
        </authorList>
    </citation>
    <scope>NUCLEOTIDE SEQUENCE [LARGE SCALE GENOMIC DNA]</scope>
</reference>
<dbReference type="WBParaSite" id="HPBE_0000074101-mRNA-1">
    <property type="protein sequence ID" value="HPBE_0000074101-mRNA-1"/>
    <property type="gene ID" value="HPBE_0000074101"/>
</dbReference>
<sequence>MKDEGYMAVICAVLYDDDGNGKDEDRGNRAQLLEHIQEIYPMTVDKHEQLLQRCLELLLYQLEVVAHFPSTQTMVLYIYNEKNCRQYAANTEETYTFNVGHNADYKLKFAVARFSGEKRKAMVRSGSFLKRIMTLDRREDEHVVLSTLPVNACVKKSVFYKGHQYGVDLKMLKTIDHANMPQLDFDDLLDLARTLHEHDAENTAGGYSGDLSDKSFALLQSVAHFSGMPSEVLKILILPGKVFNLAWNIAGDPSLNCLEKSISGQFLIEDGALQIEPAPTMTSSKIDIFENGQIFSSKII</sequence>
<keyword evidence="2" id="KW-1185">Reference proteome</keyword>
<dbReference type="Proteomes" id="UP000050761">
    <property type="component" value="Unassembled WGS sequence"/>
</dbReference>
<dbReference type="EMBL" id="UZAH01000615">
    <property type="protein sequence ID" value="VDO19124.1"/>
    <property type="molecule type" value="Genomic_DNA"/>
</dbReference>
<evidence type="ECO:0000313" key="1">
    <source>
        <dbReference type="EMBL" id="VDO19124.1"/>
    </source>
</evidence>
<gene>
    <name evidence="1" type="ORF">HPBE_LOCUS742</name>
</gene>
<protein>
    <submittedName>
        <fullName evidence="3">HORMA domain-containing protein</fullName>
    </submittedName>
</protein>
<dbReference type="OrthoDB" id="7976202at2759"/>
<dbReference type="AlphaFoldDB" id="A0A183F3J9"/>
<reference evidence="3" key="2">
    <citation type="submission" date="2019-09" db="UniProtKB">
        <authorList>
            <consortium name="WormBaseParasite"/>
        </authorList>
    </citation>
    <scope>IDENTIFICATION</scope>
</reference>
<evidence type="ECO:0000313" key="3">
    <source>
        <dbReference type="WBParaSite" id="HPBE_0000074101-mRNA-1"/>
    </source>
</evidence>
<name>A0A183F3J9_HELPZ</name>
<evidence type="ECO:0000313" key="2">
    <source>
        <dbReference type="Proteomes" id="UP000050761"/>
    </source>
</evidence>
<proteinExistence type="predicted"/>
<accession>A0A3P7U439</accession>
<organism evidence="2 3">
    <name type="scientific">Heligmosomoides polygyrus</name>
    <name type="common">Parasitic roundworm</name>
    <dbReference type="NCBI Taxonomy" id="6339"/>
    <lineage>
        <taxon>Eukaryota</taxon>
        <taxon>Metazoa</taxon>
        <taxon>Ecdysozoa</taxon>
        <taxon>Nematoda</taxon>
        <taxon>Chromadorea</taxon>
        <taxon>Rhabditida</taxon>
        <taxon>Rhabditina</taxon>
        <taxon>Rhabditomorpha</taxon>
        <taxon>Strongyloidea</taxon>
        <taxon>Heligmosomidae</taxon>
        <taxon>Heligmosomoides</taxon>
    </lineage>
</organism>